<proteinExistence type="predicted"/>
<keyword evidence="3" id="KW-1185">Reference proteome</keyword>
<evidence type="ECO:0000313" key="2">
    <source>
        <dbReference type="EMBL" id="KAA8520906.1"/>
    </source>
</evidence>
<name>A0A5J4ZSY1_9ASTE</name>
<dbReference type="Pfam" id="PF06697">
    <property type="entry name" value="DUF1191"/>
    <property type="match status" value="1"/>
</dbReference>
<evidence type="ECO:0000313" key="3">
    <source>
        <dbReference type="Proteomes" id="UP000325577"/>
    </source>
</evidence>
<dbReference type="OrthoDB" id="768690at2759"/>
<reference evidence="2 3" key="1">
    <citation type="submission" date="2019-09" db="EMBL/GenBank/DDBJ databases">
        <title>A chromosome-level genome assembly of the Chinese tupelo Nyssa sinensis.</title>
        <authorList>
            <person name="Yang X."/>
            <person name="Kang M."/>
            <person name="Yang Y."/>
            <person name="Xiong H."/>
            <person name="Wang M."/>
            <person name="Zhang Z."/>
            <person name="Wang Z."/>
            <person name="Wu H."/>
            <person name="Ma T."/>
            <person name="Liu J."/>
            <person name="Xi Z."/>
        </authorList>
    </citation>
    <scope>NUCLEOTIDE SEQUENCE [LARGE SCALE GENOMIC DNA]</scope>
    <source>
        <strain evidence="2">J267</strain>
        <tissue evidence="2">Leaf</tissue>
    </source>
</reference>
<keyword evidence="1" id="KW-0472">Membrane</keyword>
<dbReference type="PANTHER" id="PTHR33512">
    <property type="entry name" value="PROTEIN, PUTATIVE (DUF1191)-RELATED"/>
    <property type="match status" value="1"/>
</dbReference>
<dbReference type="AlphaFoldDB" id="A0A5J4ZSY1"/>
<gene>
    <name evidence="2" type="ORF">F0562_011579</name>
</gene>
<dbReference type="InterPro" id="IPR010605">
    <property type="entry name" value="DUF1191"/>
</dbReference>
<dbReference type="Proteomes" id="UP000325577">
    <property type="component" value="Linkage Group LG5"/>
</dbReference>
<feature type="transmembrane region" description="Helical" evidence="1">
    <location>
        <begin position="201"/>
        <end position="227"/>
    </location>
</feature>
<dbReference type="GO" id="GO:0016020">
    <property type="term" value="C:membrane"/>
    <property type="evidence" value="ECO:0007669"/>
    <property type="project" value="TreeGrafter"/>
</dbReference>
<keyword evidence="1" id="KW-1133">Transmembrane helix</keyword>
<accession>A0A5J4ZSY1</accession>
<evidence type="ECO:0000256" key="1">
    <source>
        <dbReference type="SAM" id="Phobius"/>
    </source>
</evidence>
<keyword evidence="1" id="KW-0812">Transmembrane</keyword>
<organism evidence="2 3">
    <name type="scientific">Nyssa sinensis</name>
    <dbReference type="NCBI Taxonomy" id="561372"/>
    <lineage>
        <taxon>Eukaryota</taxon>
        <taxon>Viridiplantae</taxon>
        <taxon>Streptophyta</taxon>
        <taxon>Embryophyta</taxon>
        <taxon>Tracheophyta</taxon>
        <taxon>Spermatophyta</taxon>
        <taxon>Magnoliopsida</taxon>
        <taxon>eudicotyledons</taxon>
        <taxon>Gunneridae</taxon>
        <taxon>Pentapetalae</taxon>
        <taxon>asterids</taxon>
        <taxon>Cornales</taxon>
        <taxon>Nyssaceae</taxon>
        <taxon>Nyssa</taxon>
    </lineage>
</organism>
<dbReference type="PANTHER" id="PTHR33512:SF4">
    <property type="entry name" value="PROTEIN, PUTATIVE (DUF1191)-RELATED"/>
    <property type="match status" value="1"/>
</dbReference>
<protein>
    <submittedName>
        <fullName evidence="2">Uncharacterized protein</fullName>
    </submittedName>
</protein>
<sequence length="273" mass="30195">MDKHLLNSSSSIANSMIALPCVDLAFKALVQNRPRTGALHRATLPANLSGIEVSVVRLRSMTLWNRGANFSYFRIPSRSLPVPHVRRLVIVYQDLGNWSSYYYNVPGYSLTTCVIGFMFYDASNLSSRSVTQLDIDTLDKGISIHFPNFSLPKGARCATFSANGTVNLSDTSSPNACYSRIKGHFAIVAPLERKQRRVWDLWVIGFVLGFVGLILVSVAGAVLVKLLKAKKIHEMERQADKGVVLETIWIGRVKMPSATVTRTHPVLENGCLS</sequence>
<dbReference type="EMBL" id="CM018048">
    <property type="protein sequence ID" value="KAA8520906.1"/>
    <property type="molecule type" value="Genomic_DNA"/>
</dbReference>